<keyword evidence="2" id="KW-1185">Reference proteome</keyword>
<dbReference type="HOGENOM" id="CLU_3291046_0_0_11"/>
<accession>A0A066YWK9</accession>
<dbReference type="AlphaFoldDB" id="A0A066YWK9"/>
<gene>
    <name evidence="1" type="ORF">KCH_59360</name>
</gene>
<organism evidence="1 2">
    <name type="scientific">Kitasatospora cheerisanensis KCTC 2395</name>
    <dbReference type="NCBI Taxonomy" id="1348663"/>
    <lineage>
        <taxon>Bacteria</taxon>
        <taxon>Bacillati</taxon>
        <taxon>Actinomycetota</taxon>
        <taxon>Actinomycetes</taxon>
        <taxon>Kitasatosporales</taxon>
        <taxon>Streptomycetaceae</taxon>
        <taxon>Kitasatospora</taxon>
    </lineage>
</organism>
<dbReference type="EMBL" id="JNBY01000113">
    <property type="protein sequence ID" value="KDN82305.1"/>
    <property type="molecule type" value="Genomic_DNA"/>
</dbReference>
<evidence type="ECO:0000313" key="1">
    <source>
        <dbReference type="EMBL" id="KDN82305.1"/>
    </source>
</evidence>
<evidence type="ECO:0000313" key="2">
    <source>
        <dbReference type="Proteomes" id="UP000027178"/>
    </source>
</evidence>
<name>A0A066YWK9_9ACTN</name>
<reference evidence="1 2" key="1">
    <citation type="submission" date="2014-05" db="EMBL/GenBank/DDBJ databases">
        <title>Draft Genome Sequence of Kitasatospora cheerisanensis KCTC 2395.</title>
        <authorList>
            <person name="Nam D.H."/>
        </authorList>
    </citation>
    <scope>NUCLEOTIDE SEQUENCE [LARGE SCALE GENOMIC DNA]</scope>
    <source>
        <strain evidence="1 2">KCTC 2395</strain>
    </source>
</reference>
<comment type="caution">
    <text evidence="1">The sequence shown here is derived from an EMBL/GenBank/DDBJ whole genome shotgun (WGS) entry which is preliminary data.</text>
</comment>
<proteinExistence type="predicted"/>
<protein>
    <recommendedName>
        <fullName evidence="3">Alpha/beta hydrolase</fullName>
    </recommendedName>
</protein>
<sequence length="40" mass="4622">MTDLKQFADRGHSLVFDSGRDRVLDHVLDWLAEHATTRPD</sequence>
<evidence type="ECO:0008006" key="3">
    <source>
        <dbReference type="Google" id="ProtNLM"/>
    </source>
</evidence>
<dbReference type="Proteomes" id="UP000027178">
    <property type="component" value="Unassembled WGS sequence"/>
</dbReference>
<dbReference type="PATRIC" id="fig|1348663.4.peg.5741"/>